<dbReference type="InterPro" id="IPR038729">
    <property type="entry name" value="Rad50/SbcC_AAA"/>
</dbReference>
<protein>
    <recommendedName>
        <fullName evidence="3">Nuclease SbcCD subunit C</fullName>
    </recommendedName>
</protein>
<proteinExistence type="inferred from homology"/>
<dbReference type="EMBL" id="FZOW01000007">
    <property type="protein sequence ID" value="SNS96292.1"/>
    <property type="molecule type" value="Genomic_DNA"/>
</dbReference>
<reference evidence="7" key="1">
    <citation type="submission" date="2017-06" db="EMBL/GenBank/DDBJ databases">
        <authorList>
            <person name="Varghese N."/>
            <person name="Submissions S."/>
        </authorList>
    </citation>
    <scope>NUCLEOTIDE SEQUENCE [LARGE SCALE GENOMIC DNA]</scope>
    <source>
        <strain evidence="7">JCM 23211</strain>
    </source>
</reference>
<evidence type="ECO:0000256" key="4">
    <source>
        <dbReference type="SAM" id="MobiDB-lite"/>
    </source>
</evidence>
<accession>A0A239ISC8</accession>
<dbReference type="PANTHER" id="PTHR32114:SF2">
    <property type="entry name" value="ABC TRANSPORTER ABCH.3"/>
    <property type="match status" value="1"/>
</dbReference>
<dbReference type="InterPro" id="IPR027417">
    <property type="entry name" value="P-loop_NTPase"/>
</dbReference>
<gene>
    <name evidence="6" type="ORF">SAMN05421642_107190</name>
</gene>
<evidence type="ECO:0000256" key="2">
    <source>
        <dbReference type="ARBA" id="ARBA00011322"/>
    </source>
</evidence>
<dbReference type="Proteomes" id="UP000198327">
    <property type="component" value="Unassembled WGS sequence"/>
</dbReference>
<sequence>MSDRCETLVSGWETYESKGRRVSATDEAVDRPLMDVVVEAIDRDNELSDDAKYLVLAALDGTDALDEQLDGVAPVPVRRAAGAVREQPVGAFLTSIAVAGFRGIGPKSELRLHPAPGITIVSGRNGSGKSSFAEALEFAVTGKSYRWENKAKLWADTWRNLHHPSPCEVQIGLTIEGSEPTVVGVDWKADVPLRENTTWTQVGSVKRTAGTDALGWKSAVELHRPILSYDEIGGLVEDSPSTLHDALAKLLGLDEIADAEKRLASAAKTAKVPRQRASDELKQLKRICSESTEDRASAAATLIKKRLVDVDAVRSLATGSDTTQSPALVGLRGLATLPIPLQEQVDLVAGTLRTAVSNTVELADDALAVAERRAVVLSAALDLHSKTGTIECPVCATGTLDDAWAAHTHELIDLEDSKLARYKQGRRDLDDAHRAALVLVDELQDSPGEDRRVHSSPLDSGDHPSGGRVLA</sequence>
<dbReference type="SUPFAM" id="SSF52540">
    <property type="entry name" value="P-loop containing nucleoside triphosphate hydrolases"/>
    <property type="match status" value="1"/>
</dbReference>
<feature type="domain" description="Rad50/SbcC-type AAA" evidence="5">
    <location>
        <begin position="97"/>
        <end position="156"/>
    </location>
</feature>
<feature type="region of interest" description="Disordered" evidence="4">
    <location>
        <begin position="441"/>
        <end position="471"/>
    </location>
</feature>
<dbReference type="AlphaFoldDB" id="A0A239ISC8"/>
<evidence type="ECO:0000313" key="6">
    <source>
        <dbReference type="EMBL" id="SNS96292.1"/>
    </source>
</evidence>
<evidence type="ECO:0000256" key="1">
    <source>
        <dbReference type="ARBA" id="ARBA00006930"/>
    </source>
</evidence>
<dbReference type="Gene3D" id="3.40.50.300">
    <property type="entry name" value="P-loop containing nucleotide triphosphate hydrolases"/>
    <property type="match status" value="1"/>
</dbReference>
<keyword evidence="7" id="KW-1185">Reference proteome</keyword>
<organism evidence="6 7">
    <name type="scientific">Rhodococcoides kyotonense</name>
    <dbReference type="NCBI Taxonomy" id="398843"/>
    <lineage>
        <taxon>Bacteria</taxon>
        <taxon>Bacillati</taxon>
        <taxon>Actinomycetota</taxon>
        <taxon>Actinomycetes</taxon>
        <taxon>Mycobacteriales</taxon>
        <taxon>Nocardiaceae</taxon>
        <taxon>Rhodococcoides</taxon>
    </lineage>
</organism>
<name>A0A239ISC8_9NOCA</name>
<evidence type="ECO:0000259" key="5">
    <source>
        <dbReference type="Pfam" id="PF13476"/>
    </source>
</evidence>
<dbReference type="PANTHER" id="PTHR32114">
    <property type="entry name" value="ABC TRANSPORTER ABCH.3"/>
    <property type="match status" value="1"/>
</dbReference>
<evidence type="ECO:0000313" key="7">
    <source>
        <dbReference type="Proteomes" id="UP000198327"/>
    </source>
</evidence>
<evidence type="ECO:0000256" key="3">
    <source>
        <dbReference type="ARBA" id="ARBA00013368"/>
    </source>
</evidence>
<dbReference type="Pfam" id="PF13476">
    <property type="entry name" value="AAA_23"/>
    <property type="match status" value="1"/>
</dbReference>
<dbReference type="GO" id="GO:0006302">
    <property type="term" value="P:double-strand break repair"/>
    <property type="evidence" value="ECO:0007669"/>
    <property type="project" value="InterPro"/>
</dbReference>
<comment type="subunit">
    <text evidence="2">Heterodimer of SbcC and SbcD.</text>
</comment>
<comment type="similarity">
    <text evidence="1">Belongs to the SMC family. SbcC subfamily.</text>
</comment>
<dbReference type="GO" id="GO:0016887">
    <property type="term" value="F:ATP hydrolysis activity"/>
    <property type="evidence" value="ECO:0007669"/>
    <property type="project" value="InterPro"/>
</dbReference>